<dbReference type="InParanoid" id="E1Z3D5"/>
<dbReference type="InterPro" id="IPR038279">
    <property type="entry name" value="Ndc10_dom2_sf"/>
</dbReference>
<reference evidence="3 4" key="1">
    <citation type="journal article" date="2010" name="Plant Cell">
        <title>The Chlorella variabilis NC64A genome reveals adaptation to photosymbiosis, coevolution with viruses, and cryptic sex.</title>
        <authorList>
            <person name="Blanc G."/>
            <person name="Duncan G."/>
            <person name="Agarkova I."/>
            <person name="Borodovsky M."/>
            <person name="Gurnon J."/>
            <person name="Kuo A."/>
            <person name="Lindquist E."/>
            <person name="Lucas S."/>
            <person name="Pangilinan J."/>
            <person name="Polle J."/>
            <person name="Salamov A."/>
            <person name="Terry A."/>
            <person name="Yamada T."/>
            <person name="Dunigan D.D."/>
            <person name="Grigoriev I.V."/>
            <person name="Claverie J.M."/>
            <person name="Van Etten J.L."/>
        </authorList>
    </citation>
    <scope>NUCLEOTIDE SEQUENCE [LARGE SCALE GENOMIC DNA]</scope>
    <source>
        <strain evidence="3 4">NC64A</strain>
    </source>
</reference>
<evidence type="ECO:0000256" key="2">
    <source>
        <dbReference type="SAM" id="SignalP"/>
    </source>
</evidence>
<keyword evidence="4" id="KW-1185">Reference proteome</keyword>
<protein>
    <submittedName>
        <fullName evidence="3">Expressed protein</fullName>
    </submittedName>
</protein>
<name>E1Z3D5_CHLVA</name>
<dbReference type="EMBL" id="GL433835">
    <property type="protein sequence ID" value="EFN59825.1"/>
    <property type="molecule type" value="Genomic_DNA"/>
</dbReference>
<proteinExistence type="predicted"/>
<sequence length="866" mass="93894">MKAAILLLALALVLEMVPIALASMGLEAFPRPQRARTQPRKMVEAADDSEIDAATHWIHQSTSLQQSALPPGARPPLGSRPPPLPRPKARRSKATRGPSSCRSSPCSSPSQQQDDSDYEDAAFCNIQGFTLAAAQDAMQVVTIMAKFIAWVANNMPCFNYRGKKESMSFGLLRAVRNAAVLKYNQLCISNGWSDARELMATREFKVEFMNGCALVLPKKGRPVGDPQKNTAAESLTDEEVMACFHWWLSQGDIASTRDWAANLACLKGIGRSDDTLPVYLADLAAPRPQKVIGEADCLVHRTVLRGGKRTAAGEVQWYDWIPASEPELCPVTAEAAYLALRFEIQQQPVPDISTKDGLLEFWSMPLYHGANFTAALHYEAHAAAVTKLVAAHQPVPKSAANLAIRLQALRITLIQSALVLAPRYPEHPVFAWLMQKPRFKALLNEFSLKQMKGVYAAQRTPSQDDKLDRISKGLGAQTRAMLASLTGGQLPAEVGKSLQATATVLCEDRLPDDEVMRQRAARLGAWQAAARRGIAAAQRGDAWADVQQLDREEQTASEVDLDQLALVALSMEEAQRQEQQEAAGTAAGCTPAPAAGAAAVMPTPAAAAGMTPVAAAAAVLMPTPAAAAGMTPAHGAAVPKVFRENGIENTKKTHAWRVFSVQALDAAGFDDMDKLRAGRWASQGASGVMNGAYLDVLPPGVLLCIGGGIQHKSQDVTRAYFADRLCVVPPDDLLQEVFPNMLGALVGGIKKAATLYYEGHNGYPAWKDREEEQEQASQRGELGPQQSWRSGRRRTWHQFVRAMQLVEEVAKREQCTPIQAAKLVDQCLEARQVGKARKKSFACLGRSDKAESVRQMLGLPAKPESS</sequence>
<dbReference type="Gene3D" id="1.10.443.20">
    <property type="entry name" value="Centromere DNA-binding protein complex CBF3 subunit, domain 2"/>
    <property type="match status" value="2"/>
</dbReference>
<feature type="compositionally biased region" description="Low complexity" evidence="1">
    <location>
        <begin position="98"/>
        <end position="113"/>
    </location>
</feature>
<feature type="signal peptide" evidence="2">
    <location>
        <begin position="1"/>
        <end position="22"/>
    </location>
</feature>
<evidence type="ECO:0000313" key="3">
    <source>
        <dbReference type="EMBL" id="EFN59825.1"/>
    </source>
</evidence>
<dbReference type="Proteomes" id="UP000008141">
    <property type="component" value="Unassembled WGS sequence"/>
</dbReference>
<dbReference type="GO" id="GO:0003677">
    <property type="term" value="F:DNA binding"/>
    <property type="evidence" value="ECO:0007669"/>
    <property type="project" value="InterPro"/>
</dbReference>
<dbReference type="eggNOG" id="ENOG502SCQH">
    <property type="taxonomic scope" value="Eukaryota"/>
</dbReference>
<feature type="region of interest" description="Disordered" evidence="1">
    <location>
        <begin position="62"/>
        <end position="114"/>
    </location>
</feature>
<dbReference type="KEGG" id="cvr:CHLNCDRAFT_133572"/>
<keyword evidence="2" id="KW-0732">Signal</keyword>
<feature type="compositionally biased region" description="Pro residues" evidence="1">
    <location>
        <begin position="72"/>
        <end position="86"/>
    </location>
</feature>
<accession>E1Z3D5</accession>
<evidence type="ECO:0000313" key="4">
    <source>
        <dbReference type="Proteomes" id="UP000008141"/>
    </source>
</evidence>
<gene>
    <name evidence="3" type="ORF">CHLNCDRAFT_133572</name>
</gene>
<evidence type="ECO:0000256" key="1">
    <source>
        <dbReference type="SAM" id="MobiDB-lite"/>
    </source>
</evidence>
<feature type="chain" id="PRO_5003155582" evidence="2">
    <location>
        <begin position="23"/>
        <end position="866"/>
    </location>
</feature>
<organism evidence="4">
    <name type="scientific">Chlorella variabilis</name>
    <name type="common">Green alga</name>
    <dbReference type="NCBI Taxonomy" id="554065"/>
    <lineage>
        <taxon>Eukaryota</taxon>
        <taxon>Viridiplantae</taxon>
        <taxon>Chlorophyta</taxon>
        <taxon>core chlorophytes</taxon>
        <taxon>Trebouxiophyceae</taxon>
        <taxon>Chlorellales</taxon>
        <taxon>Chlorellaceae</taxon>
        <taxon>Chlorella clade</taxon>
        <taxon>Chlorella</taxon>
    </lineage>
</organism>
<dbReference type="RefSeq" id="XP_005851927.1">
    <property type="nucleotide sequence ID" value="XM_005851865.1"/>
</dbReference>
<feature type="region of interest" description="Disordered" evidence="1">
    <location>
        <begin position="768"/>
        <end position="790"/>
    </location>
</feature>
<dbReference type="GeneID" id="17359200"/>
<dbReference type="AlphaFoldDB" id="E1Z3D5"/>